<dbReference type="EMBL" id="GBXM01069020">
    <property type="protein sequence ID" value="JAH39557.1"/>
    <property type="molecule type" value="Transcribed_RNA"/>
</dbReference>
<reference evidence="1" key="1">
    <citation type="submission" date="2014-11" db="EMBL/GenBank/DDBJ databases">
        <authorList>
            <person name="Amaro Gonzalez C."/>
        </authorList>
    </citation>
    <scope>NUCLEOTIDE SEQUENCE</scope>
</reference>
<dbReference type="AlphaFoldDB" id="A0A0E9SE82"/>
<reference evidence="1" key="2">
    <citation type="journal article" date="2015" name="Fish Shellfish Immunol.">
        <title>Early steps in the European eel (Anguilla anguilla)-Vibrio vulnificus interaction in the gills: Role of the RtxA13 toxin.</title>
        <authorList>
            <person name="Callol A."/>
            <person name="Pajuelo D."/>
            <person name="Ebbesson L."/>
            <person name="Teles M."/>
            <person name="MacKenzie S."/>
            <person name="Amaro C."/>
        </authorList>
    </citation>
    <scope>NUCLEOTIDE SEQUENCE</scope>
</reference>
<proteinExistence type="predicted"/>
<sequence length="69" mass="7959">MITLHLRKGFCTWAPSVISSDPIYVLTWKQVRECRGREVRDVCVCFVLFLLQVKGLMCVCVCVCCSRCR</sequence>
<name>A0A0E9SE82_ANGAN</name>
<protein>
    <submittedName>
        <fullName evidence="1">Uncharacterized protein</fullName>
    </submittedName>
</protein>
<organism evidence="1">
    <name type="scientific">Anguilla anguilla</name>
    <name type="common">European freshwater eel</name>
    <name type="synonym">Muraena anguilla</name>
    <dbReference type="NCBI Taxonomy" id="7936"/>
    <lineage>
        <taxon>Eukaryota</taxon>
        <taxon>Metazoa</taxon>
        <taxon>Chordata</taxon>
        <taxon>Craniata</taxon>
        <taxon>Vertebrata</taxon>
        <taxon>Euteleostomi</taxon>
        <taxon>Actinopterygii</taxon>
        <taxon>Neopterygii</taxon>
        <taxon>Teleostei</taxon>
        <taxon>Anguilliformes</taxon>
        <taxon>Anguillidae</taxon>
        <taxon>Anguilla</taxon>
    </lineage>
</organism>
<evidence type="ECO:0000313" key="1">
    <source>
        <dbReference type="EMBL" id="JAH39557.1"/>
    </source>
</evidence>
<accession>A0A0E9SE82</accession>